<dbReference type="Pfam" id="PF11604">
    <property type="entry name" value="CusF_Ec"/>
    <property type="match status" value="1"/>
</dbReference>
<evidence type="ECO:0000313" key="3">
    <source>
        <dbReference type="Proteomes" id="UP000318349"/>
    </source>
</evidence>
<keyword evidence="1" id="KW-0732">Signal</keyword>
<reference evidence="2 3" key="1">
    <citation type="submission" date="2019-07" db="EMBL/GenBank/DDBJ databases">
        <title>The pathways for chlorine oxyanion respiration interact through the shared metabolite chlorate.</title>
        <authorList>
            <person name="Barnum T.P."/>
            <person name="Cheng Y."/>
            <person name="Hill K.A."/>
            <person name="Lucas L.N."/>
            <person name="Carlson H.K."/>
            <person name="Coates J.D."/>
        </authorList>
    </citation>
    <scope>NUCLEOTIDE SEQUENCE [LARGE SCALE GENOMIC DNA]</scope>
    <source>
        <strain evidence="2 3">SFB-1</strain>
    </source>
</reference>
<organism evidence="2 3">
    <name type="scientific">Denitromonas halophila</name>
    <dbReference type="NCBI Taxonomy" id="1629404"/>
    <lineage>
        <taxon>Bacteria</taxon>
        <taxon>Pseudomonadati</taxon>
        <taxon>Pseudomonadota</taxon>
        <taxon>Betaproteobacteria</taxon>
        <taxon>Rhodocyclales</taxon>
        <taxon>Zoogloeaceae</taxon>
        <taxon>Denitromonas</taxon>
    </lineage>
</organism>
<evidence type="ECO:0000313" key="2">
    <source>
        <dbReference type="EMBL" id="TVO71434.1"/>
    </source>
</evidence>
<gene>
    <name evidence="2" type="ORF">FHP89_19950</name>
</gene>
<dbReference type="Gene3D" id="2.40.50.320">
    <property type="entry name" value="Copper binding periplasmic protein CusF"/>
    <property type="match status" value="1"/>
</dbReference>
<feature type="chain" id="PRO_5021983499" evidence="1">
    <location>
        <begin position="23"/>
        <end position="111"/>
    </location>
</feature>
<proteinExistence type="predicted"/>
<dbReference type="InterPro" id="IPR042230">
    <property type="entry name" value="CusF_sf"/>
</dbReference>
<sequence>MKALISAIFVAAALGSALPASAAGDHGHGAMPMAAATDGMSEGMVKKVDAAKGKITIKHGPLKNLGMPGMTMVFKAASMDMLKKVKPGDTVHFVAEDVGGTLTVTQLESAQ</sequence>
<dbReference type="AlphaFoldDB" id="A0A558E689"/>
<name>A0A558E689_9RHOO</name>
<dbReference type="EMBL" id="VMNI01000027">
    <property type="protein sequence ID" value="TVO71434.1"/>
    <property type="molecule type" value="Genomic_DNA"/>
</dbReference>
<dbReference type="Proteomes" id="UP000318349">
    <property type="component" value="Unassembled WGS sequence"/>
</dbReference>
<dbReference type="InterPro" id="IPR021647">
    <property type="entry name" value="CusF_Ec"/>
</dbReference>
<comment type="caution">
    <text evidence="2">The sequence shown here is derived from an EMBL/GenBank/DDBJ whole genome shotgun (WGS) entry which is preliminary data.</text>
</comment>
<accession>A0A558E689</accession>
<protein>
    <submittedName>
        <fullName evidence="2">Copper-binding protein</fullName>
    </submittedName>
</protein>
<evidence type="ECO:0000256" key="1">
    <source>
        <dbReference type="SAM" id="SignalP"/>
    </source>
</evidence>
<feature type="signal peptide" evidence="1">
    <location>
        <begin position="1"/>
        <end position="22"/>
    </location>
</feature>